<feature type="transmembrane region" description="Helical" evidence="2">
    <location>
        <begin position="129"/>
        <end position="152"/>
    </location>
</feature>
<keyword evidence="2" id="KW-0472">Membrane</keyword>
<feature type="transmembrane region" description="Helical" evidence="2">
    <location>
        <begin position="48"/>
        <end position="66"/>
    </location>
</feature>
<dbReference type="AlphaFoldDB" id="A0AAD6Z622"/>
<evidence type="ECO:0000256" key="1">
    <source>
        <dbReference type="SAM" id="MobiDB-lite"/>
    </source>
</evidence>
<dbReference type="EMBL" id="JARIHO010000081">
    <property type="protein sequence ID" value="KAJ7309401.1"/>
    <property type="molecule type" value="Genomic_DNA"/>
</dbReference>
<evidence type="ECO:0000256" key="2">
    <source>
        <dbReference type="SAM" id="Phobius"/>
    </source>
</evidence>
<organism evidence="3 4">
    <name type="scientific">Mycena albidolilacea</name>
    <dbReference type="NCBI Taxonomy" id="1033008"/>
    <lineage>
        <taxon>Eukaryota</taxon>
        <taxon>Fungi</taxon>
        <taxon>Dikarya</taxon>
        <taxon>Basidiomycota</taxon>
        <taxon>Agaricomycotina</taxon>
        <taxon>Agaricomycetes</taxon>
        <taxon>Agaricomycetidae</taxon>
        <taxon>Agaricales</taxon>
        <taxon>Marasmiineae</taxon>
        <taxon>Mycenaceae</taxon>
        <taxon>Mycena</taxon>
    </lineage>
</organism>
<proteinExistence type="predicted"/>
<feature type="transmembrane region" description="Helical" evidence="2">
    <location>
        <begin position="12"/>
        <end position="36"/>
    </location>
</feature>
<gene>
    <name evidence="3" type="ORF">DFH08DRAFT_484995</name>
</gene>
<feature type="region of interest" description="Disordered" evidence="1">
    <location>
        <begin position="303"/>
        <end position="325"/>
    </location>
</feature>
<feature type="transmembrane region" description="Helical" evidence="2">
    <location>
        <begin position="241"/>
        <end position="264"/>
    </location>
</feature>
<comment type="caution">
    <text evidence="3">The sequence shown here is derived from an EMBL/GenBank/DDBJ whole genome shotgun (WGS) entry which is preliminary data.</text>
</comment>
<reference evidence="3" key="1">
    <citation type="submission" date="2023-03" db="EMBL/GenBank/DDBJ databases">
        <title>Massive genome expansion in bonnet fungi (Mycena s.s.) driven by repeated elements and novel gene families across ecological guilds.</title>
        <authorList>
            <consortium name="Lawrence Berkeley National Laboratory"/>
            <person name="Harder C.B."/>
            <person name="Miyauchi S."/>
            <person name="Viragh M."/>
            <person name="Kuo A."/>
            <person name="Thoen E."/>
            <person name="Andreopoulos B."/>
            <person name="Lu D."/>
            <person name="Skrede I."/>
            <person name="Drula E."/>
            <person name="Henrissat B."/>
            <person name="Morin E."/>
            <person name="Kohler A."/>
            <person name="Barry K."/>
            <person name="LaButti K."/>
            <person name="Morin E."/>
            <person name="Salamov A."/>
            <person name="Lipzen A."/>
            <person name="Mereny Z."/>
            <person name="Hegedus B."/>
            <person name="Baldrian P."/>
            <person name="Stursova M."/>
            <person name="Weitz H."/>
            <person name="Taylor A."/>
            <person name="Grigoriev I.V."/>
            <person name="Nagy L.G."/>
            <person name="Martin F."/>
            <person name="Kauserud H."/>
        </authorList>
    </citation>
    <scope>NUCLEOTIDE SEQUENCE</scope>
    <source>
        <strain evidence="3">CBHHK002</strain>
    </source>
</reference>
<dbReference type="Proteomes" id="UP001218218">
    <property type="component" value="Unassembled WGS sequence"/>
</dbReference>
<protein>
    <submittedName>
        <fullName evidence="3">Uncharacterized protein</fullName>
    </submittedName>
</protein>
<keyword evidence="4" id="KW-1185">Reference proteome</keyword>
<name>A0AAD6Z622_9AGAR</name>
<evidence type="ECO:0000313" key="3">
    <source>
        <dbReference type="EMBL" id="KAJ7309401.1"/>
    </source>
</evidence>
<evidence type="ECO:0000313" key="4">
    <source>
        <dbReference type="Proteomes" id="UP001218218"/>
    </source>
</evidence>
<sequence>MKQYPLDNTFLVAAWLESLLYGCFLVTFVASVYVQVSFNKRQNTHNRVMFIYSGVMFAIATVHVAMNCFRLIRGFADSAAAPGGAVGYLAVLSRWDHIFKDTLYATQSIIGDSAGVYRCWILWNKDYRFVILPGLLLIGSTVSGYMVCGLYPTIDPNASIFNPVLLDWITAFYSIAVTQNIITTGLMALRLWQVEKQSARYRLGGGNFIPVIKILVESAALYLLIEILLLALYTVDHNAQYILLECVTPTAGFTFCVIAIRINLRAQKAPSGQSGGNSAATQTIGSIPMRPIVISRRVEESHHTDDIHIGYGKDGPGKDGPWTGP</sequence>
<feature type="transmembrane region" description="Helical" evidence="2">
    <location>
        <begin position="172"/>
        <end position="193"/>
    </location>
</feature>
<keyword evidence="2" id="KW-0812">Transmembrane</keyword>
<keyword evidence="2" id="KW-1133">Transmembrane helix</keyword>
<feature type="transmembrane region" description="Helical" evidence="2">
    <location>
        <begin position="214"/>
        <end position="235"/>
    </location>
</feature>
<accession>A0AAD6Z622</accession>